<evidence type="ECO:0000313" key="3">
    <source>
        <dbReference type="Proteomes" id="UP000091820"/>
    </source>
</evidence>
<reference evidence="3" key="1">
    <citation type="submission" date="2014-03" db="EMBL/GenBank/DDBJ databases">
        <authorList>
            <person name="Aksoy S."/>
            <person name="Warren W."/>
            <person name="Wilson R.K."/>
        </authorList>
    </citation>
    <scope>NUCLEOTIDE SEQUENCE [LARGE SCALE GENOMIC DNA]</scope>
    <source>
        <strain evidence="3">IAEA</strain>
    </source>
</reference>
<keyword evidence="1" id="KW-0472">Membrane</keyword>
<accession>A0A1A9WV70</accession>
<evidence type="ECO:0000256" key="1">
    <source>
        <dbReference type="SAM" id="Phobius"/>
    </source>
</evidence>
<dbReference type="Proteomes" id="UP000091820">
    <property type="component" value="Unassembled WGS sequence"/>
</dbReference>
<organism evidence="2 3">
    <name type="scientific">Glossina brevipalpis</name>
    <dbReference type="NCBI Taxonomy" id="37001"/>
    <lineage>
        <taxon>Eukaryota</taxon>
        <taxon>Metazoa</taxon>
        <taxon>Ecdysozoa</taxon>
        <taxon>Arthropoda</taxon>
        <taxon>Hexapoda</taxon>
        <taxon>Insecta</taxon>
        <taxon>Pterygota</taxon>
        <taxon>Neoptera</taxon>
        <taxon>Endopterygota</taxon>
        <taxon>Diptera</taxon>
        <taxon>Brachycera</taxon>
        <taxon>Muscomorpha</taxon>
        <taxon>Hippoboscoidea</taxon>
        <taxon>Glossinidae</taxon>
        <taxon>Glossina</taxon>
    </lineage>
</organism>
<sequence>MAANVSVKLNTPGFLSLFAMIPTPTKAPAISLKKSPRSLVSVALRKPCVNAPNDSRRLATVKAKRRSPAKSEIRKIYSGRRFFAIMLMAEAITATFVAMPPRDHYRYRNGLKSEDSALSLRLALSDSSVSELNNLKSDSLSEPPT</sequence>
<evidence type="ECO:0000313" key="2">
    <source>
        <dbReference type="EnsemblMetazoa" id="GBRI033676-PA"/>
    </source>
</evidence>
<proteinExistence type="predicted"/>
<feature type="transmembrane region" description="Helical" evidence="1">
    <location>
        <begin position="82"/>
        <end position="99"/>
    </location>
</feature>
<name>A0A1A9WV70_9MUSC</name>
<dbReference type="EnsemblMetazoa" id="GBRI033676-RA">
    <property type="protein sequence ID" value="GBRI033676-PA"/>
    <property type="gene ID" value="GBRI033676"/>
</dbReference>
<keyword evidence="3" id="KW-1185">Reference proteome</keyword>
<dbReference type="VEuPathDB" id="VectorBase:GBRI033676"/>
<keyword evidence="1" id="KW-0812">Transmembrane</keyword>
<dbReference type="AlphaFoldDB" id="A0A1A9WV70"/>
<protein>
    <submittedName>
        <fullName evidence="2">Uncharacterized protein</fullName>
    </submittedName>
</protein>
<keyword evidence="1" id="KW-1133">Transmembrane helix</keyword>
<reference evidence="2" key="2">
    <citation type="submission" date="2020-05" db="UniProtKB">
        <authorList>
            <consortium name="EnsemblMetazoa"/>
        </authorList>
    </citation>
    <scope>IDENTIFICATION</scope>
    <source>
        <strain evidence="2">IAEA</strain>
    </source>
</reference>